<keyword evidence="1" id="KW-0805">Transcription regulation</keyword>
<dbReference type="STRING" id="546874.SAMN04488544_0923"/>
<evidence type="ECO:0000259" key="4">
    <source>
        <dbReference type="PROSITE" id="PS50932"/>
    </source>
</evidence>
<evidence type="ECO:0000256" key="1">
    <source>
        <dbReference type="ARBA" id="ARBA00023015"/>
    </source>
</evidence>
<organism evidence="5 6">
    <name type="scientific">Microlunatus sagamiharensis</name>
    <dbReference type="NCBI Taxonomy" id="546874"/>
    <lineage>
        <taxon>Bacteria</taxon>
        <taxon>Bacillati</taxon>
        <taxon>Actinomycetota</taxon>
        <taxon>Actinomycetes</taxon>
        <taxon>Propionibacteriales</taxon>
        <taxon>Propionibacteriaceae</taxon>
        <taxon>Microlunatus</taxon>
    </lineage>
</organism>
<evidence type="ECO:0000313" key="6">
    <source>
        <dbReference type="Proteomes" id="UP000198825"/>
    </source>
</evidence>
<protein>
    <submittedName>
        <fullName evidence="5">Transcriptional regulator, LacI family</fullName>
    </submittedName>
</protein>
<dbReference type="PANTHER" id="PTHR30146">
    <property type="entry name" value="LACI-RELATED TRANSCRIPTIONAL REPRESSOR"/>
    <property type="match status" value="1"/>
</dbReference>
<name>A0A1H2LVN0_9ACTN</name>
<dbReference type="Proteomes" id="UP000198825">
    <property type="component" value="Chromosome I"/>
</dbReference>
<feature type="domain" description="HTH lacI-type" evidence="4">
    <location>
        <begin position="15"/>
        <end position="69"/>
    </location>
</feature>
<dbReference type="GO" id="GO:0003700">
    <property type="term" value="F:DNA-binding transcription factor activity"/>
    <property type="evidence" value="ECO:0007669"/>
    <property type="project" value="TreeGrafter"/>
</dbReference>
<keyword evidence="6" id="KW-1185">Reference proteome</keyword>
<dbReference type="PROSITE" id="PS00356">
    <property type="entry name" value="HTH_LACI_1"/>
    <property type="match status" value="1"/>
</dbReference>
<gene>
    <name evidence="5" type="ORF">SAMN04488544_0923</name>
</gene>
<dbReference type="InterPro" id="IPR010982">
    <property type="entry name" value="Lambda_DNA-bd_dom_sf"/>
</dbReference>
<dbReference type="SUPFAM" id="SSF53822">
    <property type="entry name" value="Periplasmic binding protein-like I"/>
    <property type="match status" value="1"/>
</dbReference>
<sequence length="356" mass="37295">MALDGQGPAGSPTRVTVADIARDAGVSIATVSKVLNRRPDVAAETRARVNALLAERGYVPSTRTRNKARADRPARGGLVDLVFNDPGSPWATEVIRGAEVAARAVRASVVVSALDPAPRARRRWLDDLAERGSLGLVLAVSSLSPDEQAAVRRLGLPVVLMDPVGDFESTLPAMGSGNFGGGLAATQHLLDLGHRRVATITGPMRYLSSQARLAGYRAALERAGLPVVPELVREGDFHHASARAASEVLLSLADPPTAVFAANDEQALGVYATAQARGLRVPEDLSVVGFDDVPMSQWVLPPLTTVQQPIRELAAIATRSLLGPAEGEGLPLRGRVELPTTLVVRGSTAPARAAGT</sequence>
<dbReference type="AlphaFoldDB" id="A0A1H2LVN0"/>
<accession>A0A1H2LVN0</accession>
<dbReference type="Gene3D" id="3.40.50.2300">
    <property type="match status" value="2"/>
</dbReference>
<dbReference type="Pfam" id="PF00356">
    <property type="entry name" value="LacI"/>
    <property type="match status" value="1"/>
</dbReference>
<dbReference type="SMART" id="SM00354">
    <property type="entry name" value="HTH_LACI"/>
    <property type="match status" value="1"/>
</dbReference>
<dbReference type="CDD" id="cd01392">
    <property type="entry name" value="HTH_LacI"/>
    <property type="match status" value="1"/>
</dbReference>
<dbReference type="PRINTS" id="PR00036">
    <property type="entry name" value="HTHLACI"/>
</dbReference>
<keyword evidence="2" id="KW-0238">DNA-binding</keyword>
<evidence type="ECO:0000256" key="2">
    <source>
        <dbReference type="ARBA" id="ARBA00023125"/>
    </source>
</evidence>
<dbReference type="SUPFAM" id="SSF47413">
    <property type="entry name" value="lambda repressor-like DNA-binding domains"/>
    <property type="match status" value="1"/>
</dbReference>
<evidence type="ECO:0000313" key="5">
    <source>
        <dbReference type="EMBL" id="SDU84989.1"/>
    </source>
</evidence>
<dbReference type="Gene3D" id="1.10.260.40">
    <property type="entry name" value="lambda repressor-like DNA-binding domains"/>
    <property type="match status" value="1"/>
</dbReference>
<reference evidence="6" key="1">
    <citation type="submission" date="2016-10" db="EMBL/GenBank/DDBJ databases">
        <authorList>
            <person name="Varghese N."/>
            <person name="Submissions S."/>
        </authorList>
    </citation>
    <scope>NUCLEOTIDE SEQUENCE [LARGE SCALE GENOMIC DNA]</scope>
    <source>
        <strain evidence="6">DSM 21743</strain>
    </source>
</reference>
<dbReference type="PANTHER" id="PTHR30146:SF153">
    <property type="entry name" value="LACTOSE OPERON REPRESSOR"/>
    <property type="match status" value="1"/>
</dbReference>
<dbReference type="EMBL" id="LT629799">
    <property type="protein sequence ID" value="SDU84989.1"/>
    <property type="molecule type" value="Genomic_DNA"/>
</dbReference>
<dbReference type="InterPro" id="IPR046335">
    <property type="entry name" value="LacI/GalR-like_sensor"/>
</dbReference>
<proteinExistence type="predicted"/>
<dbReference type="Pfam" id="PF13377">
    <property type="entry name" value="Peripla_BP_3"/>
    <property type="match status" value="1"/>
</dbReference>
<dbReference type="InterPro" id="IPR000843">
    <property type="entry name" value="HTH_LacI"/>
</dbReference>
<dbReference type="PROSITE" id="PS50932">
    <property type="entry name" value="HTH_LACI_2"/>
    <property type="match status" value="1"/>
</dbReference>
<evidence type="ECO:0000256" key="3">
    <source>
        <dbReference type="ARBA" id="ARBA00023163"/>
    </source>
</evidence>
<dbReference type="GO" id="GO:0000976">
    <property type="term" value="F:transcription cis-regulatory region binding"/>
    <property type="evidence" value="ECO:0007669"/>
    <property type="project" value="TreeGrafter"/>
</dbReference>
<dbReference type="InterPro" id="IPR028082">
    <property type="entry name" value="Peripla_BP_I"/>
</dbReference>
<keyword evidence="3" id="KW-0804">Transcription</keyword>